<keyword evidence="4" id="KW-0141">cGMP biosynthesis</keyword>
<dbReference type="GO" id="GO:0070482">
    <property type="term" value="P:response to oxygen levels"/>
    <property type="evidence" value="ECO:0007669"/>
    <property type="project" value="TreeGrafter"/>
</dbReference>
<evidence type="ECO:0000259" key="5">
    <source>
        <dbReference type="PROSITE" id="PS50125"/>
    </source>
</evidence>
<dbReference type="CDD" id="cd07302">
    <property type="entry name" value="CHD"/>
    <property type="match status" value="1"/>
</dbReference>
<evidence type="ECO:0000256" key="3">
    <source>
        <dbReference type="ARBA" id="ARBA00023239"/>
    </source>
</evidence>
<dbReference type="GO" id="GO:0004383">
    <property type="term" value="F:guanylate cyclase activity"/>
    <property type="evidence" value="ECO:0007669"/>
    <property type="project" value="UniProtKB-EC"/>
</dbReference>
<evidence type="ECO:0000256" key="4">
    <source>
        <dbReference type="ARBA" id="ARBA00023293"/>
    </source>
</evidence>
<evidence type="ECO:0000313" key="6">
    <source>
        <dbReference type="EMBL" id="QFQ66871.1"/>
    </source>
</evidence>
<dbReference type="Pfam" id="PF07701">
    <property type="entry name" value="HNOBA"/>
    <property type="match status" value="1"/>
</dbReference>
<dbReference type="Gene3D" id="3.30.70.1230">
    <property type="entry name" value="Nucleotide cyclase"/>
    <property type="match status" value="1"/>
</dbReference>
<name>A0A5P8I4I8_SCHMD</name>
<feature type="domain" description="Guanylate cyclase" evidence="5">
    <location>
        <begin position="217"/>
        <end position="350"/>
    </location>
</feature>
<dbReference type="EC" id="4.6.1.2" evidence="1"/>
<sequence length="417" mass="47205">MNIMYSRMLPTIPKALSIGPKDFCELFPYHFVFDQAMLLKQSGIQIQAIIPDFRRINVDIRKYLQLIHPTHEQFTFESVENLLCSPHVMKVIDNKLTTTANQDDEIYLRGQMIKLMENQCILFMCSPMVSSLNDIERKGMKMSEIPNHDVTKYFCSFQTIGKGDWSDKFLGRDNNTSGEDNSDVETYDHFATLAGASTMSGLINNSLREGRKYKNCYILFCDIVHFSTIVTSSGPNEVLDMLNNIHNEFDRLTRVHDVQKIDSVGDAYLIVSGILDHINQRSERIANIALAMILISKTIKSPYDYGSNFGKRALIRIGLNCGEIIGGIIGSANPKFTVMGDSVVTASKMESHGIPDRIHITAAMYRELASSHYDMEERGCIEIRGKGRQFTYFLNRNLDVSDNALLGKTRDAVYSKK</sequence>
<dbReference type="Gene3D" id="3.30.450.260">
    <property type="entry name" value="Haem NO binding associated domain"/>
    <property type="match status" value="1"/>
</dbReference>
<dbReference type="FunFam" id="3.30.450.260:FF:000002">
    <property type="entry name" value="guanylate cyclase soluble subunit alpha-2"/>
    <property type="match status" value="1"/>
</dbReference>
<reference evidence="6" key="1">
    <citation type="journal article" date="2019" name="PLoS Genet.">
        <title>A small set of conserved genes, including sp5 and Hox, are activated by Wnt signaling in the posterior of planarians and acoels.</title>
        <authorList>
            <person name="Tewari A.G."/>
            <person name="Owen J.H."/>
            <person name="Petersen C.P."/>
            <person name="Wagner D.E."/>
            <person name="Reddien P.W."/>
        </authorList>
    </citation>
    <scope>NUCLEOTIDE SEQUENCE</scope>
</reference>
<proteinExistence type="evidence at transcript level"/>
<keyword evidence="2" id="KW-0547">Nucleotide-binding</keyword>
<dbReference type="PROSITE" id="PS50125">
    <property type="entry name" value="GUANYLATE_CYCLASE_2"/>
    <property type="match status" value="1"/>
</dbReference>
<dbReference type="AlphaFoldDB" id="A0A5P8I4I8"/>
<dbReference type="InterPro" id="IPR042463">
    <property type="entry name" value="HNOB_dom_associated_sf"/>
</dbReference>
<dbReference type="PANTHER" id="PTHR45655:SF13">
    <property type="entry name" value="SOLUBLE GUANYLATE CYCLASE GCY-32-RELATED"/>
    <property type="match status" value="1"/>
</dbReference>
<dbReference type="InterPro" id="IPR001054">
    <property type="entry name" value="A/G_cyclase"/>
</dbReference>
<dbReference type="EMBL" id="MN275813">
    <property type="protein sequence ID" value="QFQ66871.1"/>
    <property type="molecule type" value="mRNA"/>
</dbReference>
<dbReference type="SMART" id="SM00044">
    <property type="entry name" value="CYCc"/>
    <property type="match status" value="1"/>
</dbReference>
<dbReference type="SUPFAM" id="SSF55073">
    <property type="entry name" value="Nucleotide cyclase"/>
    <property type="match status" value="1"/>
</dbReference>
<dbReference type="PANTHER" id="PTHR45655">
    <property type="entry name" value="GUANYLATE CYCLASE SOLUBLE SUBUNIT BETA-2"/>
    <property type="match status" value="1"/>
</dbReference>
<evidence type="ECO:0000256" key="1">
    <source>
        <dbReference type="ARBA" id="ARBA00012202"/>
    </source>
</evidence>
<dbReference type="InterPro" id="IPR029787">
    <property type="entry name" value="Nucleotide_cyclase"/>
</dbReference>
<dbReference type="GO" id="GO:0008074">
    <property type="term" value="C:guanylate cyclase complex, soluble"/>
    <property type="evidence" value="ECO:0007669"/>
    <property type="project" value="TreeGrafter"/>
</dbReference>
<dbReference type="Pfam" id="PF00211">
    <property type="entry name" value="Guanylate_cyc"/>
    <property type="match status" value="1"/>
</dbReference>
<dbReference type="GO" id="GO:0000166">
    <property type="term" value="F:nucleotide binding"/>
    <property type="evidence" value="ECO:0007669"/>
    <property type="project" value="UniProtKB-KW"/>
</dbReference>
<dbReference type="GO" id="GO:0019934">
    <property type="term" value="P:cGMP-mediated signaling"/>
    <property type="evidence" value="ECO:0007669"/>
    <property type="project" value="TreeGrafter"/>
</dbReference>
<accession>A0A5P8I4I8</accession>
<keyword evidence="3" id="KW-0456">Lyase</keyword>
<dbReference type="InterPro" id="IPR011645">
    <property type="entry name" value="HNOB_dom_associated"/>
</dbReference>
<organism evidence="6">
    <name type="scientific">Schmidtea mediterranea</name>
    <name type="common">Freshwater planarian flatworm</name>
    <dbReference type="NCBI Taxonomy" id="79327"/>
    <lineage>
        <taxon>Eukaryota</taxon>
        <taxon>Metazoa</taxon>
        <taxon>Spiralia</taxon>
        <taxon>Lophotrochozoa</taxon>
        <taxon>Platyhelminthes</taxon>
        <taxon>Rhabditophora</taxon>
        <taxon>Seriata</taxon>
        <taxon>Tricladida</taxon>
        <taxon>Continenticola</taxon>
        <taxon>Geoplanoidea</taxon>
        <taxon>Dugesiidae</taxon>
        <taxon>Schmidtea</taxon>
    </lineage>
</organism>
<evidence type="ECO:0000256" key="2">
    <source>
        <dbReference type="ARBA" id="ARBA00022741"/>
    </source>
</evidence>
<protein>
    <recommendedName>
        <fullName evidence="1">guanylate cyclase</fullName>
        <ecNumber evidence="1">4.6.1.2</ecNumber>
    </recommendedName>
</protein>